<dbReference type="PROSITE" id="PS50004">
    <property type="entry name" value="C2"/>
    <property type="match status" value="1"/>
</dbReference>
<evidence type="ECO:0000256" key="1">
    <source>
        <dbReference type="ARBA" id="ARBA00004172"/>
    </source>
</evidence>
<keyword evidence="7" id="KW-1133">Transmembrane helix</keyword>
<dbReference type="InterPro" id="IPR000008">
    <property type="entry name" value="C2_dom"/>
</dbReference>
<keyword evidence="5" id="KW-0653">Protein transport</keyword>
<dbReference type="PANTHER" id="PTHR15746">
    <property type="entry name" value="RAB11-RELATED"/>
    <property type="match status" value="1"/>
</dbReference>
<name>A0A0N4VQM1_ENTVE</name>
<dbReference type="GO" id="GO:0015031">
    <property type="term" value="P:protein transport"/>
    <property type="evidence" value="ECO:0007669"/>
    <property type="project" value="UniProtKB-KW"/>
</dbReference>
<evidence type="ECO:0000313" key="11">
    <source>
        <dbReference type="Proteomes" id="UP000274131"/>
    </source>
</evidence>
<evidence type="ECO:0000256" key="4">
    <source>
        <dbReference type="ARBA" id="ARBA00022753"/>
    </source>
</evidence>
<dbReference type="Pfam" id="PF00168">
    <property type="entry name" value="C2"/>
    <property type="match status" value="1"/>
</dbReference>
<evidence type="ECO:0000256" key="6">
    <source>
        <dbReference type="SAM" id="MobiDB-lite"/>
    </source>
</evidence>
<reference evidence="12" key="1">
    <citation type="submission" date="2017-02" db="UniProtKB">
        <authorList>
            <consortium name="WormBaseParasite"/>
        </authorList>
    </citation>
    <scope>IDENTIFICATION</scope>
</reference>
<evidence type="ECO:0000259" key="9">
    <source>
        <dbReference type="PROSITE" id="PS51511"/>
    </source>
</evidence>
<accession>A0A0N4VQM1</accession>
<evidence type="ECO:0000313" key="12">
    <source>
        <dbReference type="WBParaSite" id="EVEC_0001332201-mRNA-1"/>
    </source>
</evidence>
<dbReference type="WBParaSite" id="EVEC_0001332201-mRNA-1">
    <property type="protein sequence ID" value="EVEC_0001332201-mRNA-1"/>
    <property type="gene ID" value="EVEC_0001332201"/>
</dbReference>
<dbReference type="Gene3D" id="2.60.40.150">
    <property type="entry name" value="C2 domain"/>
    <property type="match status" value="1"/>
</dbReference>
<dbReference type="GO" id="GO:0055037">
    <property type="term" value="C:recycling endosome"/>
    <property type="evidence" value="ECO:0007669"/>
    <property type="project" value="UniProtKB-SubCell"/>
</dbReference>
<feature type="compositionally biased region" description="Low complexity" evidence="6">
    <location>
        <begin position="245"/>
        <end position="255"/>
    </location>
</feature>
<dbReference type="InterPro" id="IPR035892">
    <property type="entry name" value="C2_domain_sf"/>
</dbReference>
<evidence type="ECO:0000313" key="10">
    <source>
        <dbReference type="EMBL" id="VDD97717.1"/>
    </source>
</evidence>
<dbReference type="InterPro" id="IPR019018">
    <property type="entry name" value="Rab-bd_FIP-RBD"/>
</dbReference>
<evidence type="ECO:0000256" key="3">
    <source>
        <dbReference type="ARBA" id="ARBA00022553"/>
    </source>
</evidence>
<dbReference type="Gene3D" id="1.20.5.2440">
    <property type="match status" value="1"/>
</dbReference>
<dbReference type="OrthoDB" id="8956628at2759"/>
<keyword evidence="7" id="KW-0812">Transmembrane</keyword>
<keyword evidence="7" id="KW-0472">Membrane</keyword>
<keyword evidence="4" id="KW-0967">Endosome</keyword>
<gene>
    <name evidence="10" type="ORF">EVEC_LOCUS12468</name>
</gene>
<feature type="domain" description="C2" evidence="8">
    <location>
        <begin position="1"/>
        <end position="122"/>
    </location>
</feature>
<dbReference type="STRING" id="51028.A0A0N4VQM1"/>
<evidence type="ECO:0000256" key="7">
    <source>
        <dbReference type="SAM" id="Phobius"/>
    </source>
</evidence>
<dbReference type="GO" id="GO:0031267">
    <property type="term" value="F:small GTPase binding"/>
    <property type="evidence" value="ECO:0007669"/>
    <property type="project" value="InterPro"/>
</dbReference>
<feature type="region of interest" description="Disordered" evidence="6">
    <location>
        <begin position="245"/>
        <end position="268"/>
    </location>
</feature>
<dbReference type="Proteomes" id="UP000274131">
    <property type="component" value="Unassembled WGS sequence"/>
</dbReference>
<proteinExistence type="predicted"/>
<protein>
    <submittedName>
        <fullName evidence="12">FIP-RBD domain-containing protein</fullName>
    </submittedName>
</protein>
<comment type="subcellular location">
    <subcellularLocation>
        <location evidence="1">Recycling endosome</location>
    </subcellularLocation>
</comment>
<dbReference type="AlphaFoldDB" id="A0A0N4VQM1"/>
<evidence type="ECO:0000256" key="2">
    <source>
        <dbReference type="ARBA" id="ARBA00022448"/>
    </source>
</evidence>
<dbReference type="SMART" id="SM00239">
    <property type="entry name" value="C2"/>
    <property type="match status" value="1"/>
</dbReference>
<keyword evidence="3" id="KW-0597">Phosphoprotein</keyword>
<feature type="transmembrane region" description="Helical" evidence="7">
    <location>
        <begin position="15"/>
        <end position="33"/>
    </location>
</feature>
<feature type="domain" description="FIP-RBD" evidence="9">
    <location>
        <begin position="296"/>
        <end position="358"/>
    </location>
</feature>
<reference evidence="10 11" key="2">
    <citation type="submission" date="2018-10" db="EMBL/GenBank/DDBJ databases">
        <authorList>
            <consortium name="Pathogen Informatics"/>
        </authorList>
    </citation>
    <scope>NUCLEOTIDE SEQUENCE [LARGE SCALE GENOMIC DNA]</scope>
</reference>
<evidence type="ECO:0000259" key="8">
    <source>
        <dbReference type="PROSITE" id="PS50004"/>
    </source>
</evidence>
<keyword evidence="11" id="KW-1185">Reference proteome</keyword>
<sequence>MPQVSWNRTTWLLQIRRFYSIVVVLVLAARGLILKGHSKLDAFVNLSLTDGSSWKSKVQTDNRKTTTGNCIWNQRCEFSVNSLDSVLTVTVYHRTIIGKTESVGVVQMPLRPQFGKRESLWFLLRKKSTLSSNADKYRGEIQLKFEFSNKFSTSSLTLNSVHGGSKLESLKRKMRFGKKKDKFLDAASVAGFPGYSDRSSLTSLDLSRNLSQLSFGSDGLIIPPSQSFPAYGTVQLASPLGDSASSCSRRASTSSLHPSRGSSPVVASEVDEVSAVTTTLAQSTTSSGFSSTRSSKIRRPTVMTYCEQGVCCEELRKTVEEQRLQLAFKDAKIRDLQEYIDKLVTRVMENDPALLECSRVTYAH</sequence>
<dbReference type="InterPro" id="IPR037245">
    <property type="entry name" value="FIP-RBD_C_sf"/>
</dbReference>
<dbReference type="SUPFAM" id="SSF49562">
    <property type="entry name" value="C2 domain (Calcium/lipid-binding domain, CaLB)"/>
    <property type="match status" value="1"/>
</dbReference>
<dbReference type="SUPFAM" id="SSF144270">
    <property type="entry name" value="Eferin C-derminal domain-like"/>
    <property type="match status" value="1"/>
</dbReference>
<organism evidence="12">
    <name type="scientific">Enterobius vermicularis</name>
    <name type="common">Human pinworm</name>
    <dbReference type="NCBI Taxonomy" id="51028"/>
    <lineage>
        <taxon>Eukaryota</taxon>
        <taxon>Metazoa</taxon>
        <taxon>Ecdysozoa</taxon>
        <taxon>Nematoda</taxon>
        <taxon>Chromadorea</taxon>
        <taxon>Rhabditida</taxon>
        <taxon>Spirurina</taxon>
        <taxon>Oxyuridomorpha</taxon>
        <taxon>Oxyuroidea</taxon>
        <taxon>Oxyuridae</taxon>
        <taxon>Enterobius</taxon>
    </lineage>
</organism>
<dbReference type="PROSITE" id="PS51511">
    <property type="entry name" value="FIP_RBD"/>
    <property type="match status" value="1"/>
</dbReference>
<dbReference type="Pfam" id="PF09457">
    <property type="entry name" value="RBD-FIP"/>
    <property type="match status" value="1"/>
</dbReference>
<evidence type="ECO:0000256" key="5">
    <source>
        <dbReference type="ARBA" id="ARBA00022927"/>
    </source>
</evidence>
<dbReference type="GO" id="GO:0045055">
    <property type="term" value="P:regulated exocytosis"/>
    <property type="evidence" value="ECO:0007669"/>
    <property type="project" value="TreeGrafter"/>
</dbReference>
<dbReference type="InterPro" id="IPR037789">
    <property type="entry name" value="FIP_classI"/>
</dbReference>
<dbReference type="PANTHER" id="PTHR15746:SF23">
    <property type="entry name" value="RAB11 INTERACTING PROTEIN, ISOFORM A"/>
    <property type="match status" value="1"/>
</dbReference>
<dbReference type="EMBL" id="UXUI01014791">
    <property type="protein sequence ID" value="VDD97717.1"/>
    <property type="molecule type" value="Genomic_DNA"/>
</dbReference>
<keyword evidence="2" id="KW-0813">Transport</keyword>